<evidence type="ECO:0000313" key="3">
    <source>
        <dbReference type="Proteomes" id="UP001152795"/>
    </source>
</evidence>
<dbReference type="Proteomes" id="UP001152795">
    <property type="component" value="Unassembled WGS sequence"/>
</dbReference>
<proteinExistence type="predicted"/>
<organism evidence="2 3">
    <name type="scientific">Paramuricea clavata</name>
    <name type="common">Red gorgonian</name>
    <name type="synonym">Violescent sea-whip</name>
    <dbReference type="NCBI Taxonomy" id="317549"/>
    <lineage>
        <taxon>Eukaryota</taxon>
        <taxon>Metazoa</taxon>
        <taxon>Cnidaria</taxon>
        <taxon>Anthozoa</taxon>
        <taxon>Octocorallia</taxon>
        <taxon>Malacalcyonacea</taxon>
        <taxon>Plexauridae</taxon>
        <taxon>Paramuricea</taxon>
    </lineage>
</organism>
<feature type="compositionally biased region" description="Basic and acidic residues" evidence="1">
    <location>
        <begin position="30"/>
        <end position="40"/>
    </location>
</feature>
<reference evidence="2" key="1">
    <citation type="submission" date="2020-04" db="EMBL/GenBank/DDBJ databases">
        <authorList>
            <person name="Alioto T."/>
            <person name="Alioto T."/>
            <person name="Gomez Garrido J."/>
        </authorList>
    </citation>
    <scope>NUCLEOTIDE SEQUENCE</scope>
    <source>
        <strain evidence="2">A484AB</strain>
    </source>
</reference>
<evidence type="ECO:0000256" key="1">
    <source>
        <dbReference type="SAM" id="MobiDB-lite"/>
    </source>
</evidence>
<evidence type="ECO:0000313" key="2">
    <source>
        <dbReference type="EMBL" id="CAB3984290.1"/>
    </source>
</evidence>
<sequence>MEKLSKLYLTVGIELLNPQADHTKSLGQGSKKDGRLHQPDPRTVTGTKMYWVDRGTTALEVDRRMGLAEWAEESVRGAVNQGGTGGGQGC</sequence>
<accession>A0A7D9DGK5</accession>
<feature type="region of interest" description="Disordered" evidence="1">
    <location>
        <begin position="19"/>
        <end position="44"/>
    </location>
</feature>
<protein>
    <submittedName>
        <fullName evidence="2">Uncharacterized protein</fullName>
    </submittedName>
</protein>
<gene>
    <name evidence="2" type="ORF">PACLA_8A018962</name>
</gene>
<keyword evidence="3" id="KW-1185">Reference proteome</keyword>
<comment type="caution">
    <text evidence="2">The sequence shown here is derived from an EMBL/GenBank/DDBJ whole genome shotgun (WGS) entry which is preliminary data.</text>
</comment>
<name>A0A7D9DGK5_PARCT</name>
<dbReference type="EMBL" id="CACRXK020000717">
    <property type="protein sequence ID" value="CAB3984290.1"/>
    <property type="molecule type" value="Genomic_DNA"/>
</dbReference>
<dbReference type="AlphaFoldDB" id="A0A7D9DGK5"/>